<dbReference type="Gene3D" id="3.40.630.30">
    <property type="match status" value="1"/>
</dbReference>
<dbReference type="GO" id="GO:0007064">
    <property type="term" value="P:mitotic sister chromatid cohesion"/>
    <property type="evidence" value="ECO:0007669"/>
    <property type="project" value="TreeGrafter"/>
</dbReference>
<dbReference type="CDD" id="cd04301">
    <property type="entry name" value="NAT_SF"/>
    <property type="match status" value="1"/>
</dbReference>
<evidence type="ECO:0000259" key="1">
    <source>
        <dbReference type="PROSITE" id="PS51186"/>
    </source>
</evidence>
<dbReference type="AlphaFoldDB" id="A0A4Y1R2U6"/>
<dbReference type="GO" id="GO:0008080">
    <property type="term" value="F:N-acetyltransferase activity"/>
    <property type="evidence" value="ECO:0007669"/>
    <property type="project" value="TreeGrafter"/>
</dbReference>
<evidence type="ECO:0000313" key="2">
    <source>
        <dbReference type="EMBL" id="BBG98384.1"/>
    </source>
</evidence>
<proteinExistence type="predicted"/>
<organism evidence="2">
    <name type="scientific">Prunus dulcis</name>
    <name type="common">Almond</name>
    <name type="synonym">Amygdalus dulcis</name>
    <dbReference type="NCBI Taxonomy" id="3755"/>
    <lineage>
        <taxon>Eukaryota</taxon>
        <taxon>Viridiplantae</taxon>
        <taxon>Streptophyta</taxon>
        <taxon>Embryophyta</taxon>
        <taxon>Tracheophyta</taxon>
        <taxon>Spermatophyta</taxon>
        <taxon>Magnoliopsida</taxon>
        <taxon>eudicotyledons</taxon>
        <taxon>Gunneridae</taxon>
        <taxon>Pentapetalae</taxon>
        <taxon>rosids</taxon>
        <taxon>fabids</taxon>
        <taxon>Rosales</taxon>
        <taxon>Rosaceae</taxon>
        <taxon>Amygdaloideae</taxon>
        <taxon>Amygdaleae</taxon>
        <taxon>Prunus</taxon>
    </lineage>
</organism>
<dbReference type="InterPro" id="IPR051556">
    <property type="entry name" value="N-term/lysine_N-AcTrnsfr"/>
</dbReference>
<dbReference type="SUPFAM" id="SSF55729">
    <property type="entry name" value="Acyl-CoA N-acyltransferases (Nat)"/>
    <property type="match status" value="1"/>
</dbReference>
<protein>
    <submittedName>
        <fullName evidence="2">Acyl-CoA N-acyltransferases superfamily protein</fullName>
    </submittedName>
</protein>
<dbReference type="Pfam" id="PF00583">
    <property type="entry name" value="Acetyltransf_1"/>
    <property type="match status" value="1"/>
</dbReference>
<dbReference type="EMBL" id="AP019298">
    <property type="protein sequence ID" value="BBG98384.1"/>
    <property type="molecule type" value="Genomic_DNA"/>
</dbReference>
<gene>
    <name evidence="2" type="ORF">Prudu_007776</name>
</gene>
<dbReference type="InterPro" id="IPR016181">
    <property type="entry name" value="Acyl_CoA_acyltransferase"/>
</dbReference>
<dbReference type="PANTHER" id="PTHR42919:SF20">
    <property type="entry name" value="GCN5-RELATED N-ACETYLTRANSFERASE 10, CHLOROPLASTIC"/>
    <property type="match status" value="1"/>
</dbReference>
<sequence>AAVNSKANMAHLIAASYPNISGKLCAEISCGFTATLPKPARRTKLKMIHFEGQFERSESKPSCCVVHCCSTSSSSSSAAEEVGFVGSGKFGIDGKGEFKYLVSEFGWKVRSLFRNGDEVRRAAQVQAEAFHEPVFLFNDLFFQFFQAEVLSGLVYKLRNSPPNRYACLVAEPTLDTSNSQEDLVGVVDVTVSRDRDVLQHLPSEAEEYLYVSGIAVLKSFRRKKVGSVLLKGCDMLSVEWGFEYLALRAYEDDSGARQLYSSAGYRVVSGDPPWLSTWFGRKRRVLMIKHSKLT</sequence>
<feature type="domain" description="N-acetyltransferase" evidence="1">
    <location>
        <begin position="117"/>
        <end position="292"/>
    </location>
</feature>
<name>A0A4Y1R2U6_PRUDU</name>
<dbReference type="GO" id="GO:0031415">
    <property type="term" value="C:NatA complex"/>
    <property type="evidence" value="ECO:0007669"/>
    <property type="project" value="TreeGrafter"/>
</dbReference>
<feature type="non-terminal residue" evidence="2">
    <location>
        <position position="1"/>
    </location>
</feature>
<dbReference type="InterPro" id="IPR000182">
    <property type="entry name" value="GNAT_dom"/>
</dbReference>
<dbReference type="PROSITE" id="PS51186">
    <property type="entry name" value="GNAT"/>
    <property type="match status" value="1"/>
</dbReference>
<keyword evidence="2" id="KW-0808">Transferase</keyword>
<accession>A0A4Y1R2U6</accession>
<keyword evidence="2" id="KW-0012">Acyltransferase</keyword>
<dbReference type="PANTHER" id="PTHR42919">
    <property type="entry name" value="N-ALPHA-ACETYLTRANSFERASE"/>
    <property type="match status" value="1"/>
</dbReference>
<reference evidence="2" key="1">
    <citation type="journal article" date="2019" name="Science">
        <title>Mutation of a bHLH transcription factor allowed almond domestication.</title>
        <authorList>
            <person name="Sanchez-Perez R."/>
            <person name="Pavan S."/>
            <person name="Mazzeo R."/>
            <person name="Moldovan C."/>
            <person name="Aiese Cigliano R."/>
            <person name="Del Cueto J."/>
            <person name="Ricciardi F."/>
            <person name="Lotti C."/>
            <person name="Ricciardi L."/>
            <person name="Dicenta F."/>
            <person name="Lopez-Marques R.L."/>
            <person name="Lindberg Moller B."/>
        </authorList>
    </citation>
    <scope>NUCLEOTIDE SEQUENCE</scope>
</reference>